<protein>
    <submittedName>
        <fullName evidence="2">Uncharacterized protein</fullName>
    </submittedName>
</protein>
<evidence type="ECO:0000313" key="3">
    <source>
        <dbReference type="Proteomes" id="UP000887013"/>
    </source>
</evidence>
<feature type="compositionally biased region" description="Basic residues" evidence="1">
    <location>
        <begin position="93"/>
        <end position="106"/>
    </location>
</feature>
<dbReference type="EMBL" id="BMAW01073269">
    <property type="protein sequence ID" value="GFT87026.1"/>
    <property type="molecule type" value="Genomic_DNA"/>
</dbReference>
<keyword evidence="3" id="KW-1185">Reference proteome</keyword>
<feature type="region of interest" description="Disordered" evidence="1">
    <location>
        <begin position="22"/>
        <end position="106"/>
    </location>
</feature>
<proteinExistence type="predicted"/>
<evidence type="ECO:0000256" key="1">
    <source>
        <dbReference type="SAM" id="MobiDB-lite"/>
    </source>
</evidence>
<comment type="caution">
    <text evidence="2">The sequence shown here is derived from an EMBL/GenBank/DDBJ whole genome shotgun (WGS) entry which is preliminary data.</text>
</comment>
<evidence type="ECO:0000313" key="2">
    <source>
        <dbReference type="EMBL" id="GFT87026.1"/>
    </source>
</evidence>
<dbReference type="Proteomes" id="UP000887013">
    <property type="component" value="Unassembled WGS sequence"/>
</dbReference>
<gene>
    <name evidence="2" type="ORF">NPIL_612001</name>
</gene>
<feature type="compositionally biased region" description="Polar residues" evidence="1">
    <location>
        <begin position="62"/>
        <end position="92"/>
    </location>
</feature>
<dbReference type="AlphaFoldDB" id="A0A8X6U3H3"/>
<organism evidence="2 3">
    <name type="scientific">Nephila pilipes</name>
    <name type="common">Giant wood spider</name>
    <name type="synonym">Nephila maculata</name>
    <dbReference type="NCBI Taxonomy" id="299642"/>
    <lineage>
        <taxon>Eukaryota</taxon>
        <taxon>Metazoa</taxon>
        <taxon>Ecdysozoa</taxon>
        <taxon>Arthropoda</taxon>
        <taxon>Chelicerata</taxon>
        <taxon>Arachnida</taxon>
        <taxon>Araneae</taxon>
        <taxon>Araneomorphae</taxon>
        <taxon>Entelegynae</taxon>
        <taxon>Araneoidea</taxon>
        <taxon>Nephilidae</taxon>
        <taxon>Nephila</taxon>
    </lineage>
</organism>
<sequence length="106" mass="11590">MEEILSKNKPAEIKIVMKKAGIASSEFNSKSRSASDNSTELESGPEEYPGYFESRSRATVVLGSTSEVDSTTELRSAPGSRSDSGRASTMQRSPHKSNRKFTRKSI</sequence>
<accession>A0A8X6U3H3</accession>
<name>A0A8X6U3H3_NEPPI</name>
<reference evidence="2" key="1">
    <citation type="submission" date="2020-08" db="EMBL/GenBank/DDBJ databases">
        <title>Multicomponent nature underlies the extraordinary mechanical properties of spider dragline silk.</title>
        <authorList>
            <person name="Kono N."/>
            <person name="Nakamura H."/>
            <person name="Mori M."/>
            <person name="Yoshida Y."/>
            <person name="Ohtoshi R."/>
            <person name="Malay A.D."/>
            <person name="Moran D.A.P."/>
            <person name="Tomita M."/>
            <person name="Numata K."/>
            <person name="Arakawa K."/>
        </authorList>
    </citation>
    <scope>NUCLEOTIDE SEQUENCE</scope>
</reference>
<feature type="compositionally biased region" description="Polar residues" evidence="1">
    <location>
        <begin position="25"/>
        <end position="41"/>
    </location>
</feature>